<accession>A0A0P8W4R6</accession>
<dbReference type="EMBL" id="LKET01000039">
    <property type="protein sequence ID" value="KPU43577.1"/>
    <property type="molecule type" value="Genomic_DNA"/>
</dbReference>
<evidence type="ECO:0000313" key="1">
    <source>
        <dbReference type="EMBL" id="KPU43577.1"/>
    </source>
</evidence>
<protein>
    <submittedName>
        <fullName evidence="1">2-hydroxyglutaryl-CoA dehydratase, D-component</fullName>
    </submittedName>
</protein>
<dbReference type="Pfam" id="PF06050">
    <property type="entry name" value="HGD-D"/>
    <property type="match status" value="1"/>
</dbReference>
<dbReference type="PANTHER" id="PTHR32329:SF2">
    <property type="entry name" value="BIFUNCTIONAL PROTEIN [INCLUDES 2-HYDROXYACYL-COA DEHYDRATASE (N-TER) AND ITS ACTIVATOR DOMAIN (C_TERM)"/>
    <property type="match status" value="1"/>
</dbReference>
<dbReference type="Gene3D" id="3.40.50.11900">
    <property type="match status" value="1"/>
</dbReference>
<proteinExistence type="predicted"/>
<dbReference type="PANTHER" id="PTHR32329">
    <property type="entry name" value="BIFUNCTIONAL PROTEIN [INCLUDES 2-HYDROXYACYL-COA DEHYDRATASE (N-TER) AND ITS ACTIVATOR DOMAIN (C_TERM)-RELATED"/>
    <property type="match status" value="1"/>
</dbReference>
<sequence length="358" mass="40847">MKNELVITFPHIGNYYIPISKLIENTLDGRVLVPPPITKKTIELGVRHSPDFVCIPFKYNLGNYIEALDMGANTLIHAGGGCRFGYYGEVLEQILKDLGYQFNFFSLVDTHNMNILFLYKKFSSLNPSLKLFQFIKAFRLAKEQIDALDNIDIIIRKNIGFEKVKGSFENLSKEFHAKLKDTQTINEVRKLEESFLERFKNLPLNKPAAPLKIGIVGELYTLMEPFSSYFIEKEVAKKGIEVTRYITVSYLIFAKEHKEKIIVKEAAPYLKFAIGADGTDSVSRSQEFAKGNFDGIIHIKPFGCTPEVNSIPVIQNISRDYNIPVIYFSFDSQTSETGIKTRLEAFYDMLSMRKENAL</sequence>
<dbReference type="RefSeq" id="WP_054876011.1">
    <property type="nucleotide sequence ID" value="NZ_LKET01000039.1"/>
</dbReference>
<dbReference type="AlphaFoldDB" id="A0A0P8W4R6"/>
<organism evidence="1 2">
    <name type="scientific">Oxobacter pfennigii</name>
    <dbReference type="NCBI Taxonomy" id="36849"/>
    <lineage>
        <taxon>Bacteria</taxon>
        <taxon>Bacillati</taxon>
        <taxon>Bacillota</taxon>
        <taxon>Clostridia</taxon>
        <taxon>Eubacteriales</taxon>
        <taxon>Clostridiaceae</taxon>
        <taxon>Oxobacter</taxon>
    </lineage>
</organism>
<dbReference type="InterPro" id="IPR051805">
    <property type="entry name" value="Dehydratase_Activator_Redct"/>
</dbReference>
<dbReference type="OrthoDB" id="9780120at2"/>
<name>A0A0P8W4R6_9CLOT</name>
<reference evidence="1 2" key="1">
    <citation type="submission" date="2015-09" db="EMBL/GenBank/DDBJ databases">
        <title>Genome sequence of Oxobacter pfennigii DSM 3222.</title>
        <authorList>
            <person name="Poehlein A."/>
            <person name="Bengelsdorf F.R."/>
            <person name="Schiel-Bengelsdorf B."/>
            <person name="Duerre P."/>
            <person name="Daniel R."/>
        </authorList>
    </citation>
    <scope>NUCLEOTIDE SEQUENCE [LARGE SCALE GENOMIC DNA]</scope>
    <source>
        <strain evidence="1 2">DSM 3222</strain>
    </source>
</reference>
<keyword evidence="2" id="KW-1185">Reference proteome</keyword>
<dbReference type="STRING" id="36849.OXPF_30180"/>
<dbReference type="PATRIC" id="fig|36849.3.peg.3199"/>
<dbReference type="Proteomes" id="UP000050326">
    <property type="component" value="Unassembled WGS sequence"/>
</dbReference>
<evidence type="ECO:0000313" key="2">
    <source>
        <dbReference type="Proteomes" id="UP000050326"/>
    </source>
</evidence>
<dbReference type="InterPro" id="IPR010327">
    <property type="entry name" value="FldB/FldC_alpha/beta"/>
</dbReference>
<gene>
    <name evidence="1" type="ORF">OXPF_30180</name>
</gene>
<comment type="caution">
    <text evidence="1">The sequence shown here is derived from an EMBL/GenBank/DDBJ whole genome shotgun (WGS) entry which is preliminary data.</text>
</comment>